<dbReference type="PANTHER" id="PTHR48207">
    <property type="entry name" value="SUCCINATE--HYDROXYMETHYLGLUTARATE COA-TRANSFERASE"/>
    <property type="match status" value="1"/>
</dbReference>
<dbReference type="Proteomes" id="UP000315399">
    <property type="component" value="Unassembled WGS sequence"/>
</dbReference>
<evidence type="ECO:0000313" key="3">
    <source>
        <dbReference type="Proteomes" id="UP000315399"/>
    </source>
</evidence>
<keyword evidence="1 2" id="KW-0808">Transferase</keyword>
<evidence type="ECO:0000256" key="1">
    <source>
        <dbReference type="ARBA" id="ARBA00022679"/>
    </source>
</evidence>
<dbReference type="SUPFAM" id="SSF89796">
    <property type="entry name" value="CoA-transferase family III (CaiB/BaiF)"/>
    <property type="match status" value="1"/>
</dbReference>
<dbReference type="InterPro" id="IPR023606">
    <property type="entry name" value="CoA-Trfase_III_dom_1_sf"/>
</dbReference>
<dbReference type="Gene3D" id="3.40.50.10540">
    <property type="entry name" value="Crotonobetainyl-coa:carnitine coa-transferase, domain 1"/>
    <property type="match status" value="1"/>
</dbReference>
<dbReference type="AlphaFoldDB" id="A0A523BAL2"/>
<evidence type="ECO:0000313" key="2">
    <source>
        <dbReference type="EMBL" id="TDA37902.1"/>
    </source>
</evidence>
<dbReference type="EMBL" id="QNVH01000052">
    <property type="protein sequence ID" value="TDA37902.1"/>
    <property type="molecule type" value="Genomic_DNA"/>
</dbReference>
<gene>
    <name evidence="2" type="ORF">DSO08_04975</name>
</gene>
<dbReference type="InterPro" id="IPR003673">
    <property type="entry name" value="CoA-Trfase_fam_III"/>
</dbReference>
<reference evidence="2 3" key="1">
    <citation type="journal article" date="2019" name="Nat. Microbiol.">
        <title>Expanding anaerobic alkane metabolism in the domain of Archaea.</title>
        <authorList>
            <person name="Wang Y."/>
            <person name="Wegener G."/>
            <person name="Hou J."/>
            <person name="Wang F."/>
            <person name="Xiao X."/>
        </authorList>
    </citation>
    <scope>NUCLEOTIDE SEQUENCE [LARGE SCALE GENOMIC DNA]</scope>
    <source>
        <strain evidence="2">WYZ-LMO10</strain>
    </source>
</reference>
<dbReference type="InterPro" id="IPR044855">
    <property type="entry name" value="CoA-Trfase_III_dom3_sf"/>
</dbReference>
<sequence>MQRPLEGIRVLSVTGALFGPYCGMLLADLGAEVIKVERPVYGDMNREWGPFFPNVQGPDKSGYFVSIHRNHKGITLNLKNPKAKEILKELVKKSDVLIENFKPGTLDEWGIGYEELKKVNPRLIYACGSGFGHYGPYSQWPSYDIIGQAMGGFMDLNGWPDKPPCRAGSSIGDIIAGMFLCIGILAALRYRDITGKGQKIDVAQMDSMIAVLENAVIRYTLEGKPPTRIGAKHPTITPFDVFKAKDGYVVIAVGNDAIWKRFCTAIGKPEWIDDPRFATNPLRCKNEPVLKSLIEEWTQDKTRWDIAKLLLSNDIPSAPVYNVAEAVEDPHTKAREMIVEVDQPQYGKVRIAGCPIKFSETPIKVFKPAPLLGQHTEEVLTNLLGYTKDQIEALRREGAI</sequence>
<dbReference type="PANTHER" id="PTHR48207:SF3">
    <property type="entry name" value="SUCCINATE--HYDROXYMETHYLGLUTARATE COA-TRANSFERASE"/>
    <property type="match status" value="1"/>
</dbReference>
<accession>A0A523BAL2</accession>
<comment type="caution">
    <text evidence="2">The sequence shown here is derived from an EMBL/GenBank/DDBJ whole genome shotgun (WGS) entry which is preliminary data.</text>
</comment>
<protein>
    <submittedName>
        <fullName evidence="2">CoA transferase</fullName>
    </submittedName>
</protein>
<dbReference type="GO" id="GO:0008410">
    <property type="term" value="F:CoA-transferase activity"/>
    <property type="evidence" value="ECO:0007669"/>
    <property type="project" value="TreeGrafter"/>
</dbReference>
<name>A0A523BAL2_9CREN</name>
<dbReference type="InterPro" id="IPR050483">
    <property type="entry name" value="CoA-transferase_III_domain"/>
</dbReference>
<proteinExistence type="predicted"/>
<organism evidence="2 3">
    <name type="scientific">Thermoproteota archaeon</name>
    <dbReference type="NCBI Taxonomy" id="2056631"/>
    <lineage>
        <taxon>Archaea</taxon>
        <taxon>Thermoproteota</taxon>
    </lineage>
</organism>
<dbReference type="Pfam" id="PF02515">
    <property type="entry name" value="CoA_transf_3"/>
    <property type="match status" value="1"/>
</dbReference>
<dbReference type="Gene3D" id="3.30.1540.10">
    <property type="entry name" value="formyl-coa transferase, domain 3"/>
    <property type="match status" value="1"/>
</dbReference>